<dbReference type="AlphaFoldDB" id="A0A0F9LNE7"/>
<accession>A0A0F9LNE7</accession>
<gene>
    <name evidence="1" type="ORF">LCGC14_1193380</name>
</gene>
<sequence length="356" mass="42548">MKRQTIDGHPIYSDVTWYKMLKVGDTLLKFGYQEASQKPNLFFKKIYGDNKKYELLFADLRGNSITPIWKELRLSLYPSFNWEKGYSCNNIDFGFQIILLRRHISIPIVEDIFYFDRGREPDGYCINCNKDLLKGRDLLQSQDSEGLESDIELYFCDKCKIEEYNKIRVAKLCVHCKERDWVLRHHITYEPELIIKVCYKCHKGEGGIHWWGFPNLLWKQRKTEIEESKRKRRQHHDLSKPVNRFRCGKCGLEIFSIKKSYKCSACNTRMRFIEVEKTNFHCVKCSSTWSGVYYQDNCIECNFDCFDKLTELQKIILKMNIQSNADRDERIKYEKLFRKSIILENYYCYSKGIENP</sequence>
<name>A0A0F9LNE7_9ZZZZ</name>
<organism evidence="1">
    <name type="scientific">marine sediment metagenome</name>
    <dbReference type="NCBI Taxonomy" id="412755"/>
    <lineage>
        <taxon>unclassified sequences</taxon>
        <taxon>metagenomes</taxon>
        <taxon>ecological metagenomes</taxon>
    </lineage>
</organism>
<dbReference type="EMBL" id="LAZR01006075">
    <property type="protein sequence ID" value="KKM94923.1"/>
    <property type="molecule type" value="Genomic_DNA"/>
</dbReference>
<protein>
    <submittedName>
        <fullName evidence="1">Uncharacterized protein</fullName>
    </submittedName>
</protein>
<proteinExistence type="predicted"/>
<comment type="caution">
    <text evidence="1">The sequence shown here is derived from an EMBL/GenBank/DDBJ whole genome shotgun (WGS) entry which is preliminary data.</text>
</comment>
<evidence type="ECO:0000313" key="1">
    <source>
        <dbReference type="EMBL" id="KKM94923.1"/>
    </source>
</evidence>
<reference evidence="1" key="1">
    <citation type="journal article" date="2015" name="Nature">
        <title>Complex archaea that bridge the gap between prokaryotes and eukaryotes.</title>
        <authorList>
            <person name="Spang A."/>
            <person name="Saw J.H."/>
            <person name="Jorgensen S.L."/>
            <person name="Zaremba-Niedzwiedzka K."/>
            <person name="Martijn J."/>
            <person name="Lind A.E."/>
            <person name="van Eijk R."/>
            <person name="Schleper C."/>
            <person name="Guy L."/>
            <person name="Ettema T.J."/>
        </authorList>
    </citation>
    <scope>NUCLEOTIDE SEQUENCE</scope>
</reference>